<dbReference type="InterPro" id="IPR007066">
    <property type="entry name" value="RNA_pol_Rpb1_3"/>
</dbReference>
<dbReference type="GO" id="GO:0046872">
    <property type="term" value="F:metal ion binding"/>
    <property type="evidence" value="ECO:0007669"/>
    <property type="project" value="UniProtKB-KW"/>
</dbReference>
<comment type="similarity">
    <text evidence="2">Belongs to the RNA polymerase beta' chain family.</text>
</comment>
<proteinExistence type="inferred from homology"/>
<dbReference type="PANTHER" id="PTHR19376">
    <property type="entry name" value="DNA-DIRECTED RNA POLYMERASE"/>
    <property type="match status" value="1"/>
</dbReference>
<keyword evidence="15" id="KW-1185">Reference proteome</keyword>
<dbReference type="Gene3D" id="1.10.132.30">
    <property type="match status" value="1"/>
</dbReference>
<dbReference type="OrthoDB" id="270392at2759"/>
<gene>
    <name evidence="14" type="ORF">TrRE_jg13388</name>
</gene>
<dbReference type="Gene3D" id="2.40.40.20">
    <property type="match status" value="1"/>
</dbReference>
<dbReference type="CDD" id="cd01435">
    <property type="entry name" value="RNAP_I_RPA1_N"/>
    <property type="match status" value="1"/>
</dbReference>
<dbReference type="Pfam" id="PF04983">
    <property type="entry name" value="RNA_pol_Rpb1_3"/>
    <property type="match status" value="1"/>
</dbReference>
<dbReference type="GO" id="GO:0005736">
    <property type="term" value="C:RNA polymerase I complex"/>
    <property type="evidence" value="ECO:0007669"/>
    <property type="project" value="TreeGrafter"/>
</dbReference>
<comment type="caution">
    <text evidence="14">The sequence shown here is derived from an EMBL/GenBank/DDBJ whole genome shotgun (WGS) entry which is preliminary data.</text>
</comment>
<evidence type="ECO:0000256" key="9">
    <source>
        <dbReference type="ARBA" id="ARBA00022842"/>
    </source>
</evidence>
<evidence type="ECO:0000256" key="11">
    <source>
        <dbReference type="ARBA" id="ARBA00023242"/>
    </source>
</evidence>
<keyword evidence="11" id="KW-0539">Nucleus</keyword>
<sequence>KSTGSNPATTASIYNYLSTCIKSTTSQPPVTPTAHERAVLRSILSSFMSSNGGYSDKCGWCGAYSPRVRQVEGNKFFLGNLNAKQRKSNEGRNIELGPAGGKKGEAPRMDDTDESEESEGEGTEEEVKKQDRFMTPLEVQSQAKRTWEMEPFLSSRVFGSSHCSNPHSLKSLKTGHTIFFQRVVIVPPSRFRPPMVMGNMTVEHSQNGYINKIISLNQEIRDGIAGTAIKPPSEDSENFNAEVDAYQAAQGKTDSVLQKWIELQLAVNCYVDSSKDPQSAQGNTPPGIRQLLERKEGIFRKHMMGKRVNYACRSVISPDPYIGTNEIGIPVKFARTLNFPTPVTPFNVEKMRELVIRGANSYPGANWVEEADGRRYELKRMPEEKREALAARLLGNGQGGQMKVGRQLENGDTMLVNRQPTLHKPGIMAHHVRVLHSPSQQTIRMHYANCNTYNADFDGDEMNCHFPQNFLARSESENIVSNDLQYIVPTDGSPLRGLIQDHVDGGVKMCGKDSYFGKEEYYQLIYSAMATLPGLEVLSHDENILFLPPAILKPRRLWTGKQVISTLLHNLRYSTYKDTKKSKGEPLPGISQERKTKTPATAFGESMKEHLVLIRDGHLLRGVLDKAAFGATDMSLVHAVHEAYGPHKAGLLLNSLGRLFTAYIQYYAGHSCRMEDLVLKPDADEDRRELVKKAYNQGMRAAKAWADSEGGKSEIR</sequence>
<dbReference type="InterPro" id="IPR006592">
    <property type="entry name" value="RNA_pol_N"/>
</dbReference>
<evidence type="ECO:0000256" key="4">
    <source>
        <dbReference type="ARBA" id="ARBA00022478"/>
    </source>
</evidence>
<dbReference type="InterPro" id="IPR038120">
    <property type="entry name" value="Rpb1_funnel_sf"/>
</dbReference>
<keyword evidence="7" id="KW-0479">Metal-binding</keyword>
<name>A0A9W7L864_9STRA</name>
<keyword evidence="6" id="KW-0548">Nucleotidyltransferase</keyword>
<dbReference type="GO" id="GO:0003899">
    <property type="term" value="F:DNA-directed RNA polymerase activity"/>
    <property type="evidence" value="ECO:0007669"/>
    <property type="project" value="UniProtKB-EC"/>
</dbReference>
<dbReference type="Gene3D" id="3.30.1490.180">
    <property type="entry name" value="RNA polymerase ii"/>
    <property type="match status" value="1"/>
</dbReference>
<evidence type="ECO:0000256" key="7">
    <source>
        <dbReference type="ARBA" id="ARBA00022723"/>
    </source>
</evidence>
<dbReference type="InterPro" id="IPR015699">
    <property type="entry name" value="DNA-dir_RNA_pol1_lsu_N"/>
</dbReference>
<dbReference type="Gene3D" id="1.10.274.100">
    <property type="entry name" value="RNA polymerase Rpb1, domain 3"/>
    <property type="match status" value="1"/>
</dbReference>
<keyword evidence="5" id="KW-0808">Transferase</keyword>
<protein>
    <recommendedName>
        <fullName evidence="3">DNA-directed RNA polymerase</fullName>
        <ecNumber evidence="3">2.7.7.6</ecNumber>
    </recommendedName>
</protein>
<evidence type="ECO:0000313" key="14">
    <source>
        <dbReference type="EMBL" id="GMI37247.1"/>
    </source>
</evidence>
<evidence type="ECO:0000256" key="10">
    <source>
        <dbReference type="ARBA" id="ARBA00023163"/>
    </source>
</evidence>
<dbReference type="InterPro" id="IPR000722">
    <property type="entry name" value="RNA_pol_asu"/>
</dbReference>
<keyword evidence="4" id="KW-0240">DNA-directed RNA polymerase</keyword>
<dbReference type="GO" id="GO:0003677">
    <property type="term" value="F:DNA binding"/>
    <property type="evidence" value="ECO:0007669"/>
    <property type="project" value="InterPro"/>
</dbReference>
<reference evidence="14" key="1">
    <citation type="submission" date="2022-07" db="EMBL/GenBank/DDBJ databases">
        <title>Genome analysis of Parmales, a sister group of diatoms, reveals the evolutionary specialization of diatoms from phago-mixotrophs to photoautotrophs.</title>
        <authorList>
            <person name="Ban H."/>
            <person name="Sato S."/>
            <person name="Yoshikawa S."/>
            <person name="Kazumasa Y."/>
            <person name="Nakamura Y."/>
            <person name="Ichinomiya M."/>
            <person name="Saitoh K."/>
            <person name="Sato N."/>
            <person name="Blanc-Mathieu R."/>
            <person name="Endo H."/>
            <person name="Kuwata A."/>
            <person name="Ogata H."/>
        </authorList>
    </citation>
    <scope>NUCLEOTIDE SEQUENCE</scope>
</reference>
<dbReference type="EMBL" id="BRXZ01007968">
    <property type="protein sequence ID" value="GMI37247.1"/>
    <property type="molecule type" value="Genomic_DNA"/>
</dbReference>
<feature type="region of interest" description="Disordered" evidence="12">
    <location>
        <begin position="88"/>
        <end position="133"/>
    </location>
</feature>
<dbReference type="SUPFAM" id="SSF64484">
    <property type="entry name" value="beta and beta-prime subunits of DNA dependent RNA-polymerase"/>
    <property type="match status" value="1"/>
</dbReference>
<evidence type="ECO:0000256" key="2">
    <source>
        <dbReference type="ARBA" id="ARBA00006460"/>
    </source>
</evidence>
<dbReference type="PANTHER" id="PTHR19376:SF11">
    <property type="entry name" value="DNA-DIRECTED RNA POLYMERASE I SUBUNIT RPA1"/>
    <property type="match status" value="1"/>
</dbReference>
<keyword evidence="8" id="KW-0862">Zinc</keyword>
<keyword evidence="9" id="KW-0460">Magnesium</keyword>
<comment type="subcellular location">
    <subcellularLocation>
        <location evidence="1">Nucleus</location>
    </subcellularLocation>
</comment>
<evidence type="ECO:0000256" key="8">
    <source>
        <dbReference type="ARBA" id="ARBA00022833"/>
    </source>
</evidence>
<dbReference type="Pfam" id="PF00623">
    <property type="entry name" value="RNA_pol_Rpb1_2"/>
    <property type="match status" value="1"/>
</dbReference>
<evidence type="ECO:0000256" key="1">
    <source>
        <dbReference type="ARBA" id="ARBA00004123"/>
    </source>
</evidence>
<feature type="compositionally biased region" description="Acidic residues" evidence="12">
    <location>
        <begin position="111"/>
        <end position="124"/>
    </location>
</feature>
<evidence type="ECO:0000256" key="12">
    <source>
        <dbReference type="SAM" id="MobiDB-lite"/>
    </source>
</evidence>
<dbReference type="EC" id="2.7.7.6" evidence="3"/>
<keyword evidence="10" id="KW-0804">Transcription</keyword>
<evidence type="ECO:0000256" key="5">
    <source>
        <dbReference type="ARBA" id="ARBA00022679"/>
    </source>
</evidence>
<dbReference type="Proteomes" id="UP001165082">
    <property type="component" value="Unassembled WGS sequence"/>
</dbReference>
<dbReference type="SMART" id="SM00663">
    <property type="entry name" value="RPOLA_N"/>
    <property type="match status" value="1"/>
</dbReference>
<feature type="domain" description="RNA polymerase N-terminal" evidence="13">
    <location>
        <begin position="177"/>
        <end position="510"/>
    </location>
</feature>
<dbReference type="AlphaFoldDB" id="A0A9W7L864"/>
<evidence type="ECO:0000259" key="13">
    <source>
        <dbReference type="SMART" id="SM00663"/>
    </source>
</evidence>
<accession>A0A9W7L864</accession>
<feature type="non-terminal residue" evidence="14">
    <location>
        <position position="1"/>
    </location>
</feature>
<evidence type="ECO:0000256" key="3">
    <source>
        <dbReference type="ARBA" id="ARBA00012418"/>
    </source>
</evidence>
<dbReference type="InterPro" id="IPR045867">
    <property type="entry name" value="DNA-dir_RpoC_beta_prime"/>
</dbReference>
<dbReference type="InterPro" id="IPR042102">
    <property type="entry name" value="RNA_pol_Rpb1_3_sf"/>
</dbReference>
<evidence type="ECO:0000313" key="15">
    <source>
        <dbReference type="Proteomes" id="UP001165082"/>
    </source>
</evidence>
<evidence type="ECO:0000256" key="6">
    <source>
        <dbReference type="ARBA" id="ARBA00022695"/>
    </source>
</evidence>
<dbReference type="GO" id="GO:0006351">
    <property type="term" value="P:DNA-templated transcription"/>
    <property type="evidence" value="ECO:0007669"/>
    <property type="project" value="InterPro"/>
</dbReference>
<organism evidence="14 15">
    <name type="scientific">Triparma retinervis</name>
    <dbReference type="NCBI Taxonomy" id="2557542"/>
    <lineage>
        <taxon>Eukaryota</taxon>
        <taxon>Sar</taxon>
        <taxon>Stramenopiles</taxon>
        <taxon>Ochrophyta</taxon>
        <taxon>Bolidophyceae</taxon>
        <taxon>Parmales</taxon>
        <taxon>Triparmaceae</taxon>
        <taxon>Triparma</taxon>
    </lineage>
</organism>